<reference evidence="1 2" key="2">
    <citation type="journal article" date="2022" name="Mol. Ecol. Resour.">
        <title>The genomes of chicory, endive, great burdock and yacon provide insights into Asteraceae paleo-polyploidization history and plant inulin production.</title>
        <authorList>
            <person name="Fan W."/>
            <person name="Wang S."/>
            <person name="Wang H."/>
            <person name="Wang A."/>
            <person name="Jiang F."/>
            <person name="Liu H."/>
            <person name="Zhao H."/>
            <person name="Xu D."/>
            <person name="Zhang Y."/>
        </authorList>
    </citation>
    <scope>NUCLEOTIDE SEQUENCE [LARGE SCALE GENOMIC DNA]</scope>
    <source>
        <strain evidence="2">cv. Punajuju</strain>
        <tissue evidence="1">Leaves</tissue>
    </source>
</reference>
<accession>A0ACB8YYZ4</accession>
<proteinExistence type="predicted"/>
<comment type="caution">
    <text evidence="1">The sequence shown here is derived from an EMBL/GenBank/DDBJ whole genome shotgun (WGS) entry which is preliminary data.</text>
</comment>
<sequence length="117" mass="12906">MGEDVESVLEYIRGAYVGASENGHQEDLSFVEIKLRLLLDQYAVVESDYYGIAFSGKGRKGISLTLTLTLTLIITSVVPYIIMSKSLLLSIHPIDKKTKVASTSDYHIIISGNKQPE</sequence>
<organism evidence="1 2">
    <name type="scientific">Cichorium intybus</name>
    <name type="common">Chicory</name>
    <dbReference type="NCBI Taxonomy" id="13427"/>
    <lineage>
        <taxon>Eukaryota</taxon>
        <taxon>Viridiplantae</taxon>
        <taxon>Streptophyta</taxon>
        <taxon>Embryophyta</taxon>
        <taxon>Tracheophyta</taxon>
        <taxon>Spermatophyta</taxon>
        <taxon>Magnoliopsida</taxon>
        <taxon>eudicotyledons</taxon>
        <taxon>Gunneridae</taxon>
        <taxon>Pentapetalae</taxon>
        <taxon>asterids</taxon>
        <taxon>campanulids</taxon>
        <taxon>Asterales</taxon>
        <taxon>Asteraceae</taxon>
        <taxon>Cichorioideae</taxon>
        <taxon>Cichorieae</taxon>
        <taxon>Cichoriinae</taxon>
        <taxon>Cichorium</taxon>
    </lineage>
</organism>
<gene>
    <name evidence="1" type="ORF">L2E82_49172</name>
</gene>
<name>A0ACB8YYZ4_CICIN</name>
<evidence type="ECO:0000313" key="2">
    <source>
        <dbReference type="Proteomes" id="UP001055811"/>
    </source>
</evidence>
<keyword evidence="2" id="KW-1185">Reference proteome</keyword>
<protein>
    <submittedName>
        <fullName evidence="1">Uncharacterized protein</fullName>
    </submittedName>
</protein>
<dbReference type="Proteomes" id="UP001055811">
    <property type="component" value="Linkage Group LG09"/>
</dbReference>
<evidence type="ECO:0000313" key="1">
    <source>
        <dbReference type="EMBL" id="KAI3690959.1"/>
    </source>
</evidence>
<reference evidence="2" key="1">
    <citation type="journal article" date="2022" name="Mol. Ecol. Resour.">
        <title>The genomes of chicory, endive, great burdock and yacon provide insights into Asteraceae palaeo-polyploidization history and plant inulin production.</title>
        <authorList>
            <person name="Fan W."/>
            <person name="Wang S."/>
            <person name="Wang H."/>
            <person name="Wang A."/>
            <person name="Jiang F."/>
            <person name="Liu H."/>
            <person name="Zhao H."/>
            <person name="Xu D."/>
            <person name="Zhang Y."/>
        </authorList>
    </citation>
    <scope>NUCLEOTIDE SEQUENCE [LARGE SCALE GENOMIC DNA]</scope>
    <source>
        <strain evidence="2">cv. Punajuju</strain>
    </source>
</reference>
<dbReference type="EMBL" id="CM042017">
    <property type="protein sequence ID" value="KAI3690959.1"/>
    <property type="molecule type" value="Genomic_DNA"/>
</dbReference>